<protein>
    <submittedName>
        <fullName evidence="3">Unnamed protein product</fullName>
    </submittedName>
</protein>
<dbReference type="InterPro" id="IPR016185">
    <property type="entry name" value="PreATP-grasp_dom_sf"/>
</dbReference>
<accession>A0ABQ6KWZ8</accession>
<evidence type="ECO:0000256" key="1">
    <source>
        <dbReference type="SAM" id="MobiDB-lite"/>
    </source>
</evidence>
<dbReference type="Gene3D" id="3.30.470.20">
    <property type="entry name" value="ATP-grasp fold, B domain"/>
    <property type="match status" value="1"/>
</dbReference>
<feature type="domain" description="D-alanine--D-alanine ligase C-terminal" evidence="2">
    <location>
        <begin position="173"/>
        <end position="243"/>
    </location>
</feature>
<sequence length="249" mass="27791">MHQSNRKQIMADTNGLVIAFFYESISLYRSRGYSEEDCVELDKQETIDAIAASIQSNGHRVVCVGDIKELVQRMAREEHKEWDLAFSISEGMHGVGREAQIPGLLEAYQIPHVFSDAATLALCLDKGKTKYTVSIIGTGKRSRVIGTTHIDWEGLSRQKQQASVAEKGPANTSDGSFWDVNNKNGPDADEPERFLNSRDNPNVQAVEDLALQAWRALECCDVGRVDIRYGADNRPYVLEVRTNSMATIR</sequence>
<proteinExistence type="predicted"/>
<dbReference type="Gene3D" id="3.40.50.20">
    <property type="match status" value="1"/>
</dbReference>
<evidence type="ECO:0000259" key="2">
    <source>
        <dbReference type="Pfam" id="PF07478"/>
    </source>
</evidence>
<organism evidence="3 4">
    <name type="scientific">Aspergillus oryzae var. brunneus</name>
    <dbReference type="NCBI Taxonomy" id="332754"/>
    <lineage>
        <taxon>Eukaryota</taxon>
        <taxon>Fungi</taxon>
        <taxon>Dikarya</taxon>
        <taxon>Ascomycota</taxon>
        <taxon>Pezizomycotina</taxon>
        <taxon>Eurotiomycetes</taxon>
        <taxon>Eurotiomycetidae</taxon>
        <taxon>Eurotiales</taxon>
        <taxon>Aspergillaceae</taxon>
        <taxon>Aspergillus</taxon>
        <taxon>Aspergillus subgen. Circumdati</taxon>
    </lineage>
</organism>
<evidence type="ECO:0000313" key="3">
    <source>
        <dbReference type="EMBL" id="GMG46552.1"/>
    </source>
</evidence>
<keyword evidence="4" id="KW-1185">Reference proteome</keyword>
<dbReference type="SUPFAM" id="SSF52440">
    <property type="entry name" value="PreATP-grasp domain"/>
    <property type="match status" value="1"/>
</dbReference>
<comment type="caution">
    <text evidence="3">The sequence shown here is derived from an EMBL/GenBank/DDBJ whole genome shotgun (WGS) entry which is preliminary data.</text>
</comment>
<dbReference type="Proteomes" id="UP001165189">
    <property type="component" value="Unassembled WGS sequence"/>
</dbReference>
<dbReference type="SUPFAM" id="SSF56059">
    <property type="entry name" value="Glutathione synthetase ATP-binding domain-like"/>
    <property type="match status" value="1"/>
</dbReference>
<reference evidence="3" key="1">
    <citation type="submission" date="2023-04" db="EMBL/GenBank/DDBJ databases">
        <title>Aspergillus oryzae var. brunneus NBRC 4377.</title>
        <authorList>
            <person name="Ichikawa N."/>
            <person name="Sato H."/>
            <person name="Tonouchi N."/>
        </authorList>
    </citation>
    <scope>NUCLEOTIDE SEQUENCE</scope>
    <source>
        <strain evidence="3">NBRC 4377</strain>
    </source>
</reference>
<dbReference type="Pfam" id="PF07478">
    <property type="entry name" value="Dala_Dala_lig_C"/>
    <property type="match status" value="1"/>
</dbReference>
<feature type="region of interest" description="Disordered" evidence="1">
    <location>
        <begin position="156"/>
        <end position="190"/>
    </location>
</feature>
<gene>
    <name evidence="3" type="ORF">Aory05_000536400</name>
</gene>
<dbReference type="InterPro" id="IPR011095">
    <property type="entry name" value="Dala_Dala_lig_C"/>
</dbReference>
<evidence type="ECO:0000313" key="4">
    <source>
        <dbReference type="Proteomes" id="UP001165189"/>
    </source>
</evidence>
<feature type="compositionally biased region" description="Polar residues" evidence="1">
    <location>
        <begin position="170"/>
        <end position="184"/>
    </location>
</feature>
<dbReference type="EMBL" id="BSYB01000019">
    <property type="protein sequence ID" value="GMG46552.1"/>
    <property type="molecule type" value="Genomic_DNA"/>
</dbReference>
<name>A0ABQ6KWZ8_ASPOZ</name>